<comment type="caution">
    <text evidence="3">The sequence shown here is derived from an EMBL/GenBank/DDBJ whole genome shotgun (WGS) entry which is preliminary data.</text>
</comment>
<evidence type="ECO:0000313" key="4">
    <source>
        <dbReference type="Proteomes" id="UP000050465"/>
    </source>
</evidence>
<accession>A0A0N8KLW9</accession>
<feature type="region of interest" description="Disordered" evidence="2">
    <location>
        <begin position="403"/>
        <end position="426"/>
    </location>
</feature>
<evidence type="ECO:0000256" key="2">
    <source>
        <dbReference type="SAM" id="MobiDB-lite"/>
    </source>
</evidence>
<keyword evidence="1" id="KW-0175">Coiled coil</keyword>
<reference evidence="3 4" key="1">
    <citation type="submission" date="2015-09" db="EMBL/GenBank/DDBJ databases">
        <title>Identification and resolution of microdiversity through metagenomic sequencing of parallel consortia.</title>
        <authorList>
            <person name="Nelson W.C."/>
            <person name="Romine M.F."/>
            <person name="Lindemann S.R."/>
        </authorList>
    </citation>
    <scope>NUCLEOTIDE SEQUENCE [LARGE SCALE GENOMIC DNA]</scope>
    <source>
        <strain evidence="3">Ana</strain>
    </source>
</reference>
<organism evidence="3 4">
    <name type="scientific">Phormidesmis priestleyi Ana</name>
    <dbReference type="NCBI Taxonomy" id="1666911"/>
    <lineage>
        <taxon>Bacteria</taxon>
        <taxon>Bacillati</taxon>
        <taxon>Cyanobacteriota</taxon>
        <taxon>Cyanophyceae</taxon>
        <taxon>Leptolyngbyales</taxon>
        <taxon>Leptolyngbyaceae</taxon>
        <taxon>Phormidesmis</taxon>
    </lineage>
</organism>
<dbReference type="Proteomes" id="UP000050465">
    <property type="component" value="Unassembled WGS sequence"/>
</dbReference>
<gene>
    <name evidence="3" type="ORF">HLUCCA11_22355</name>
</gene>
<proteinExistence type="predicted"/>
<dbReference type="STRING" id="1666911.HLUCCA11_22355"/>
<sequence>MSGPKTSSYTVSTNELRRRRALTEAWTKTEALVLQLQATYKNIDDFNHNGIIKPIEVPREIFSVSQARQFDDLNRVEAYNRQIRQACDDAIATFRTEKAAQELEAEVQKALFDKAMEEARKAFEYKGPRETSTDVIERYREKERAKRREEKYLSYKETVERYLGRVPATIQATVRASINDVVKRILDPDTPNKEAQVAELNYQVQVAKKAADKLEVEAKVAIEKLEELRGYDSPELAVIKTMLAKIVQKEIRTEKPLFTEKWNTEIAEAKREAKAALDAEYVQDSISKSLNKLGYNIKEEFSTLFSKKEAIKIQKPGWNDYFVQFRLTGEGDVNYNLVRVGDPDDSDITNDQKRKDRSMEEKWCGDFSQLVKSMEKKGIQHKLTRHLEIGEVPVQVVKDTNISGKTIRKSTEGKDVKNTKQQKKSR</sequence>
<name>A0A0N8KLW9_9CYAN</name>
<protein>
    <submittedName>
        <fullName evidence="3">Uncharacterized protein</fullName>
    </submittedName>
</protein>
<feature type="compositionally biased region" description="Basic and acidic residues" evidence="2">
    <location>
        <begin position="409"/>
        <end position="418"/>
    </location>
</feature>
<dbReference type="AlphaFoldDB" id="A0A0N8KLW9"/>
<evidence type="ECO:0000256" key="1">
    <source>
        <dbReference type="SAM" id="Coils"/>
    </source>
</evidence>
<feature type="coiled-coil region" evidence="1">
    <location>
        <begin position="197"/>
        <end position="231"/>
    </location>
</feature>
<dbReference type="EMBL" id="LJZR01000069">
    <property type="protein sequence ID" value="KPQ32106.1"/>
    <property type="molecule type" value="Genomic_DNA"/>
</dbReference>
<evidence type="ECO:0000313" key="3">
    <source>
        <dbReference type="EMBL" id="KPQ32106.1"/>
    </source>
</evidence>